<dbReference type="PROSITE" id="PS00012">
    <property type="entry name" value="PHOSPHOPANTETHEINE"/>
    <property type="match status" value="1"/>
</dbReference>
<dbReference type="SUPFAM" id="SSF52777">
    <property type="entry name" value="CoA-dependent acyltransferases"/>
    <property type="match status" value="8"/>
</dbReference>
<comment type="caution">
    <text evidence="5">The sequence shown here is derived from an EMBL/GenBank/DDBJ whole genome shotgun (WGS) entry which is preliminary data.</text>
</comment>
<dbReference type="Pfam" id="PF00668">
    <property type="entry name" value="Condensation"/>
    <property type="match status" value="4"/>
</dbReference>
<evidence type="ECO:0000256" key="2">
    <source>
        <dbReference type="ARBA" id="ARBA00022450"/>
    </source>
</evidence>
<dbReference type="Gene3D" id="3.40.50.980">
    <property type="match status" value="4"/>
</dbReference>
<evidence type="ECO:0000313" key="6">
    <source>
        <dbReference type="Proteomes" id="UP001207742"/>
    </source>
</evidence>
<dbReference type="Pfam" id="PF00501">
    <property type="entry name" value="AMP-binding"/>
    <property type="match status" value="3"/>
</dbReference>
<dbReference type="Gene3D" id="3.40.50.12780">
    <property type="entry name" value="N-terminal domain of ligase-like"/>
    <property type="match status" value="1"/>
</dbReference>
<dbReference type="CDD" id="cd05930">
    <property type="entry name" value="A_NRPS"/>
    <property type="match status" value="2"/>
</dbReference>
<dbReference type="InterPro" id="IPR000873">
    <property type="entry name" value="AMP-dep_synth/lig_dom"/>
</dbReference>
<dbReference type="SMART" id="SM00823">
    <property type="entry name" value="PKS_PP"/>
    <property type="match status" value="2"/>
</dbReference>
<keyword evidence="2" id="KW-0596">Phosphopantetheine</keyword>
<dbReference type="CDD" id="cd17643">
    <property type="entry name" value="A_NRPS_Cytc1-like"/>
    <property type="match status" value="1"/>
</dbReference>
<proteinExistence type="predicted"/>
<dbReference type="RefSeq" id="WP_264729741.1">
    <property type="nucleotide sequence ID" value="NZ_JAPDNR010000001.1"/>
</dbReference>
<dbReference type="InterPro" id="IPR001242">
    <property type="entry name" value="Condensation_dom"/>
</dbReference>
<dbReference type="Gene3D" id="3.30.300.30">
    <property type="match status" value="3"/>
</dbReference>
<dbReference type="Gene3D" id="2.30.38.10">
    <property type="entry name" value="Luciferase, Domain 3"/>
    <property type="match status" value="2"/>
</dbReference>
<dbReference type="InterPro" id="IPR023213">
    <property type="entry name" value="CAT-like_dom_sf"/>
</dbReference>
<evidence type="ECO:0000256" key="3">
    <source>
        <dbReference type="ARBA" id="ARBA00022553"/>
    </source>
</evidence>
<dbReference type="PANTHER" id="PTHR45527">
    <property type="entry name" value="NONRIBOSOMAL PEPTIDE SYNTHETASE"/>
    <property type="match status" value="1"/>
</dbReference>
<dbReference type="NCBIfam" id="NF003417">
    <property type="entry name" value="PRK04813.1"/>
    <property type="match status" value="3"/>
</dbReference>
<dbReference type="PROSITE" id="PS50075">
    <property type="entry name" value="CARRIER"/>
    <property type="match status" value="3"/>
</dbReference>
<accession>A0ABT3IJT5</accession>
<dbReference type="InterPro" id="IPR010071">
    <property type="entry name" value="AA_adenyl_dom"/>
</dbReference>
<gene>
    <name evidence="5" type="ORF">OL497_09980</name>
</gene>
<dbReference type="Proteomes" id="UP001207742">
    <property type="component" value="Unassembled WGS sequence"/>
</dbReference>
<dbReference type="EMBL" id="JAPDNS010000001">
    <property type="protein sequence ID" value="MCW3484222.1"/>
    <property type="molecule type" value="Genomic_DNA"/>
</dbReference>
<dbReference type="PANTHER" id="PTHR45527:SF1">
    <property type="entry name" value="FATTY ACID SYNTHASE"/>
    <property type="match status" value="1"/>
</dbReference>
<dbReference type="Pfam" id="PF00550">
    <property type="entry name" value="PP-binding"/>
    <property type="match status" value="3"/>
</dbReference>
<dbReference type="InterPro" id="IPR025110">
    <property type="entry name" value="AMP-bd_C"/>
</dbReference>
<evidence type="ECO:0000259" key="4">
    <source>
        <dbReference type="PROSITE" id="PS50075"/>
    </source>
</evidence>
<dbReference type="SUPFAM" id="SSF47336">
    <property type="entry name" value="ACP-like"/>
    <property type="match status" value="3"/>
</dbReference>
<feature type="domain" description="Carrier" evidence="4">
    <location>
        <begin position="3531"/>
        <end position="3608"/>
    </location>
</feature>
<dbReference type="Gene3D" id="1.10.1200.10">
    <property type="entry name" value="ACP-like"/>
    <property type="match status" value="3"/>
</dbReference>
<dbReference type="Gene3D" id="3.30.559.10">
    <property type="entry name" value="Chloramphenicol acetyltransferase-like domain"/>
    <property type="match status" value="4"/>
</dbReference>
<reference evidence="5 6" key="1">
    <citation type="submission" date="2022-10" db="EMBL/GenBank/DDBJ databases">
        <title>Chitinophaga nivalis PC15 sp. nov., isolated from Pyeongchang county, South Korea.</title>
        <authorList>
            <person name="Trinh H.N."/>
        </authorList>
    </citation>
    <scope>NUCLEOTIDE SEQUENCE [LARGE SCALE GENOMIC DNA]</scope>
    <source>
        <strain evidence="5 6">PC14</strain>
    </source>
</reference>
<dbReference type="NCBIfam" id="TIGR01733">
    <property type="entry name" value="AA-adenyl-dom"/>
    <property type="match status" value="3"/>
</dbReference>
<sequence length="3625" mass="406333">MNGRIEKSNIQDIIELTGIQQGMFFHYLKETENSLYNVQVSFLLEGALQADVLEQAIYAVQAGNEVLRSVFSWEKVSKPLHIILKQHPIDFKYIDLSATQHTAAEYIAADRHQRFDLTVLPIRFTLLKQTAGTYIFSITHHHILYDGWSTALLLKELLGNYHRLLQQQAPEIRVKIPYKEVVQRIKRKRLGEGEGGFWKQYLQGYHFTPLTKDFTGTTTERLLRRKHYSIPAQELEQFSASHKVTKAAVIYAAYALLMYKHRQQADMVFGTTVSCREPEIRGSESVIGNFMNTVPFRVKLEQQTLLSALVATVNNDIIQVNQFCTTSYFDIKQLLRLKPAADLFDVIIAIENYPLDESITQQQTFQISLREVYENTSIPFGIYVFFKEALEIEFVYKTDKISDGFAAEMATRFFMALQEILRNSSKSAGEVSLFTAAERQAIWDEQAQYLPEKLPQGGLTPASYHQERLWFIDRFEAGFLYEKGPVYHNIPLLLRFEGALQPDRLKKSIGWLVQRYDILRTRIINKEETPFQEIHTSEDFFWEEEDLREQPAELEPRLHRWINTAFDLSAALFRAVLIHTATDEYQLLVVFHHAIADRHTVWLLRDELLRNYQALLNGSTAPEKYTGLSYRGFGLWQQESLLKLEPWYLHYWKQYLGQQVKALEIPTDRSRAAIHIYTAASATVHIPDSLYQAVAQVAAQEEVPIRIVWMAAFKMLLRKYCGHDEIVIGTSAANRNTPFSQNVIGPVANLVVLKSDITDESCFRNYLHVLKAAEAQGMSFAAIPFDKLVKELAPGKDMSRTALFDILFQYETPPDSLPPVAGLNITTTATNNGYGKYDLHLLLSDNGDTIQGNMIYNADYFDPGTITTLLTHYITLLGNLLAAPLTGLGELTAIAAEEEQRLLQRFDHTQVSFPTNKTITDLLEEQIVRVPDNIAIKLGDQQVTYAELDRAADRIAACLVSKGVQADTIVALLADRSIDTVIGMVAILRAGGAYLPIDVDYPEERIQYLVQDSGTQLLLTSRAFEEKVPAGPAVIYLEDAADASPDISFARYRNHPADLCYIIYTSGTTGHPKGVMVTHRNVVRLFFNDGFQFDFGPGDVWTMFHSHCFDFSVWEMYGALLFGGRLVIIPKMMARDTAAYLDILREEKVTVLNQTPSAFYNLIREELVGPASLPALRYVIFGGEALSPAKLDTWYERYPRVQLVNMFGITETTVHVTYKEIGAEEIKNNNSNIGKPIPTLSVFLFDQHRQLVPRGVIGELYVGGEGVSRGYLGKPELTARVFVPHPYYPEQRLYKTGDLGRILASGDLEYIGRIDHQVQLRGFRIELGEIEGQLGKYPGVKETVVIAREQEEDKYLIAYYVSATEIAAPALRSFLSGKLPDYMLPSYFVRMEQLPLTSNGKTDRAALPDPQLEAGTGYLAPANDTEVALAAIWAEVLKVPQELISRKASFFELGGHSLKATVLLNKIFKHFQVTISLQEVFTHQDISSLAMLISAAVTATYTPIPVADSKSWYRVTAAQQQLYFLYQLDRSSLAYNMPYFLRLEGIPDPEQLSRAFERLIQRHEILRTRFAIVQGAVMQQVLETVSFSLEQQVAGADITHSIGNVIRPFDLEAAPLFRAGLITGADTTQLLWLDMHHIINDGVSQSVLVQDFVAAYRDEELPPLRLHYKDYAEWQQSPDRQNAISQQRAYWMQTFAEPASALELPADYPRPAVKNYAGHTIHFATTPATTAALKQLAAQEGSTLFMVLLAVYNVWLGKLSNQEDVVIGTPVAGREHADAEKIPGVFINTLPLRNRPVGSLRFRELLANVKASTLESFNNSAYPYEALVEQLQLERDLSRNPLFDVLFLYQNFDDISWDIPGLTLTPYTYQHPVAKLDLTLIVAEEADQLQWQLEYATALFKEETIRRAICYFENIIAAIIAAPDIRIAAIDFLPAAEKFNLLHAFNDTQGAFPEEDTLVSLLAAQVQRTPDKTAVMFADVALTYRELDEQANRLARRLIATHQVGAGQLVAIMLERSEKLLISLLAVLKTGAAYVPVDPSYPAQRVAYILQESKAQVLLTNEAYDTGIADQRAVLWYSEAEQAAYAATAPEVSVSPRDLCYVIYTSGSTGAPKGVMIHHRNVVNFFAGLNDHIEINAHDVMLAVTSTSFDISVLELCWTLCHGISVIIHPADVSLSGLDRYLQAENTVGYPPVTMLQSTPSFIRLLREDPHSRRFLASLQQLMVGGEALPLPLIQELRTENKTLRIYNMYGPTETTIWSCMYPFEAEITTISIGKPMRNTQIYILDNYLQLVPAGVTGALYIGGEGLSSGYKDRPELTLERFIPHPFVPGKNIYNTGDMARWLPDGNLAYAGRKDQQVKIRGFRIELGEIEKCLQDIAGVKEAVVIAGKEKGEAVLMAYVVTTDTPDITFIRAQLSERLPYYMVPPYLIPLEALPLTPNGKLDRLSLPAPGIAAAQEYIAPQTPAEQLLATVFATALEVNRVGMADNFFALGGDSIKSILIISGLQAAGYRLSIKDIFTARQIGELVRKMEQAVLPEQPAAPAGGLTYKGLTAAQLAALQADYQLEDIYPLSSLQEGMLFHAQLNAAASYYFVQLSYQLEGTLDINAVEHSLNGLVRRYAALRTVFPRGEFSRALQVVLRESKADFCYKDVREECRERGATATIAAHQLLDKHKKFDLAQGHLFRLTVLHVSDTVYEFIWSYHHILMDGWCMGIIVQDFKALYLAARHGQDAQLPPVAPYAHYFEWLCKQDHKQSLDFWRHYLAGYESPVGVPRKKKAGEAGAEHTRLSETLTLPATLMEQLRRVCTTQRVTLSTLVQMAWGIVLARYNNTTDVLFGGVVAGRPGEIAGVEAIVGLFINTIPVRVQYQETDTVGSLLRRMQDEALEASAHHHSALPEIQAQSVPGRALLDHLLIVENYPVSEKVQGTTVIDAATGEYYEVSGLQTVDQSNYDFHVVLIPGTDSILRLDYNPVIYDQRLIAHMAASLQQVITTIAAGTDHRIATLEILPDIEKHRILHDFNAHDVVYPTDKTVIGLFEAQVAADREKTAVQHEEVVLSYGALNNQANYIAQEIKRRCPVAGNHKIALLYTPSAEMIAAMLGVLKAGCAYVVLSPDIAAARNEYIVGNCGARLLLIQPAVLKSKPGAAAIIDPELLYEVQLDKVLPDTPAPVVSVLPEDLIYTIYTSGTTGTPKGVEIEHKGLVNMLYYHQALFGGKAGTAMSQVANITFDAAAFEIWPCLTQGGCLHIAPTAVRFSPEDMKAWLIAHQIEITFQPTVIAQHLLEMEWDTTPSALKVLNIAGDRLNYIPAHTFPFRVYNLYGPTEDTIWTTYTALPYAGIREHYLIGKPIPNKRVLILDKNRQLQPVGVAGELCIAGSGLARGYVEDQKKTDEKFITHPLIPGQRLYCTGDYARWLEDGTIEFLGRDDSQVKIRGYRIELGEIEWQLSLYPDILETAVMASIREKEKYLVAYYAAKTLIDETALLKYLREKLPDYMIPACFMYLPKFPVTRNGKVDRKALPEPVWGATVADAPPANQTEEQLVTIWAEMLEIAADAISVNKSFFVLGGHSLTAAKLVSRINHHFGIGLSLQDVFDRETVRQLSDYIITIRQLNHQLTDNDQTIEITI</sequence>
<comment type="cofactor">
    <cofactor evidence="1">
        <name>pantetheine 4'-phosphate</name>
        <dbReference type="ChEBI" id="CHEBI:47942"/>
    </cofactor>
</comment>
<dbReference type="Gene3D" id="3.30.559.30">
    <property type="entry name" value="Nonribosomal peptide synthetase, condensation domain"/>
    <property type="match status" value="4"/>
</dbReference>
<protein>
    <submittedName>
        <fullName evidence="5">Amino acid adenylation domain-containing protein</fullName>
    </submittedName>
</protein>
<dbReference type="Pfam" id="PF13193">
    <property type="entry name" value="AMP-binding_C"/>
    <property type="match status" value="2"/>
</dbReference>
<dbReference type="CDD" id="cd19543">
    <property type="entry name" value="DCL_NRPS"/>
    <property type="match status" value="1"/>
</dbReference>
<organism evidence="5 6">
    <name type="scientific">Chitinophaga nivalis</name>
    <dbReference type="NCBI Taxonomy" id="2991709"/>
    <lineage>
        <taxon>Bacteria</taxon>
        <taxon>Pseudomonadati</taxon>
        <taxon>Bacteroidota</taxon>
        <taxon>Chitinophagia</taxon>
        <taxon>Chitinophagales</taxon>
        <taxon>Chitinophagaceae</taxon>
        <taxon>Chitinophaga</taxon>
    </lineage>
</organism>
<evidence type="ECO:0000256" key="1">
    <source>
        <dbReference type="ARBA" id="ARBA00001957"/>
    </source>
</evidence>
<evidence type="ECO:0000313" key="5">
    <source>
        <dbReference type="EMBL" id="MCW3484222.1"/>
    </source>
</evidence>
<dbReference type="InterPro" id="IPR020806">
    <property type="entry name" value="PKS_PP-bd"/>
</dbReference>
<dbReference type="SUPFAM" id="SSF56801">
    <property type="entry name" value="Acetyl-CoA synthetase-like"/>
    <property type="match status" value="3"/>
</dbReference>
<feature type="domain" description="Carrier" evidence="4">
    <location>
        <begin position="1420"/>
        <end position="1497"/>
    </location>
</feature>
<dbReference type="InterPro" id="IPR006162">
    <property type="entry name" value="Ppantetheine_attach_site"/>
</dbReference>
<dbReference type="InterPro" id="IPR042099">
    <property type="entry name" value="ANL_N_sf"/>
</dbReference>
<feature type="domain" description="Carrier" evidence="4">
    <location>
        <begin position="2460"/>
        <end position="2534"/>
    </location>
</feature>
<dbReference type="InterPro" id="IPR036736">
    <property type="entry name" value="ACP-like_sf"/>
</dbReference>
<name>A0ABT3IJT5_9BACT</name>
<dbReference type="PROSITE" id="PS00455">
    <property type="entry name" value="AMP_BINDING"/>
    <property type="match status" value="2"/>
</dbReference>
<dbReference type="InterPro" id="IPR009081">
    <property type="entry name" value="PP-bd_ACP"/>
</dbReference>
<dbReference type="CDD" id="cd19531">
    <property type="entry name" value="LCL_NRPS-like"/>
    <property type="match status" value="2"/>
</dbReference>
<keyword evidence="6" id="KW-1185">Reference proteome</keyword>
<keyword evidence="3" id="KW-0597">Phosphoprotein</keyword>
<dbReference type="InterPro" id="IPR020845">
    <property type="entry name" value="AMP-binding_CS"/>
</dbReference>
<dbReference type="InterPro" id="IPR045851">
    <property type="entry name" value="AMP-bd_C_sf"/>
</dbReference>